<evidence type="ECO:0000313" key="9">
    <source>
        <dbReference type="Proteomes" id="UP001597199"/>
    </source>
</evidence>
<keyword evidence="3 6" id="KW-0658">Purine biosynthesis</keyword>
<feature type="binding site" evidence="6">
    <location>
        <position position="63"/>
    </location>
    <ligand>
        <name>(6R)-10-formyltetrahydrofolate</name>
        <dbReference type="ChEBI" id="CHEBI:195366"/>
    </ligand>
</feature>
<comment type="function">
    <text evidence="6">Catalyzes the transfer of a formyl group from 10-formyltetrahydrofolate to 5-phospho-ribosyl-glycinamide (GAR), producing 5-phospho-ribosyl-N-formylglycinamide (FGAR) and tetrahydrofolate.</text>
</comment>
<feature type="domain" description="Formyl transferase N-terminal" evidence="7">
    <location>
        <begin position="2"/>
        <end position="178"/>
    </location>
</feature>
<proteinExistence type="inferred from homology"/>
<keyword evidence="9" id="KW-1185">Reference proteome</keyword>
<feature type="binding site" evidence="6">
    <location>
        <begin position="12"/>
        <end position="14"/>
    </location>
    <ligand>
        <name>N(1)-(5-phospho-beta-D-ribosyl)glycinamide</name>
        <dbReference type="ChEBI" id="CHEBI:143788"/>
    </ligand>
</feature>
<evidence type="ECO:0000313" key="8">
    <source>
        <dbReference type="EMBL" id="MFD1399321.1"/>
    </source>
</evidence>
<dbReference type="InterPro" id="IPR036477">
    <property type="entry name" value="Formyl_transf_N_sf"/>
</dbReference>
<organism evidence="8 9">
    <name type="scientific">Lacticaseibacillus suilingensis</name>
    <dbReference type="NCBI Taxonomy" id="2799577"/>
    <lineage>
        <taxon>Bacteria</taxon>
        <taxon>Bacillati</taxon>
        <taxon>Bacillota</taxon>
        <taxon>Bacilli</taxon>
        <taxon>Lactobacillales</taxon>
        <taxon>Lactobacillaceae</taxon>
        <taxon>Lacticaseibacillus</taxon>
    </lineage>
</organism>
<keyword evidence="2 6" id="KW-0808">Transferase</keyword>
<dbReference type="NCBIfam" id="TIGR00639">
    <property type="entry name" value="PurN"/>
    <property type="match status" value="1"/>
</dbReference>
<evidence type="ECO:0000259" key="7">
    <source>
        <dbReference type="Pfam" id="PF00551"/>
    </source>
</evidence>
<dbReference type="GO" id="GO:0004644">
    <property type="term" value="F:phosphoribosylglycinamide formyltransferase activity"/>
    <property type="evidence" value="ECO:0007669"/>
    <property type="project" value="UniProtKB-EC"/>
</dbReference>
<dbReference type="HAMAP" id="MF_01930">
    <property type="entry name" value="PurN"/>
    <property type="match status" value="1"/>
</dbReference>
<sequence length="187" mass="19983">MKRLIVFASGSGTNFEALAAHFAHSQLAEIVAVVCDQPQAAVLARAARWQIPVIMAEYGHTSKAAVEQAVIAQLPPADLLVLAGYMRIIGKTLLAAFPNRIINLHPALLPSFPGRTGIEDAYAYGVRVTGVTVHYVDAGIDSGQIIAQEPVRIAPGEPLAQVETAIHEVEHRLLPQTIDTLIKEGAI</sequence>
<evidence type="ECO:0000256" key="4">
    <source>
        <dbReference type="ARBA" id="ARBA00038440"/>
    </source>
</evidence>
<evidence type="ECO:0000256" key="3">
    <source>
        <dbReference type="ARBA" id="ARBA00022755"/>
    </source>
</evidence>
<dbReference type="CDD" id="cd08645">
    <property type="entry name" value="FMT_core_GART"/>
    <property type="match status" value="1"/>
</dbReference>
<dbReference type="Pfam" id="PF00551">
    <property type="entry name" value="Formyl_trans_N"/>
    <property type="match status" value="1"/>
</dbReference>
<evidence type="ECO:0000256" key="2">
    <source>
        <dbReference type="ARBA" id="ARBA00022679"/>
    </source>
</evidence>
<comment type="catalytic activity">
    <reaction evidence="5 6">
        <text>N(1)-(5-phospho-beta-D-ribosyl)glycinamide + (6R)-10-formyltetrahydrofolate = N(2)-formyl-N(1)-(5-phospho-beta-D-ribosyl)glycinamide + (6S)-5,6,7,8-tetrahydrofolate + H(+)</text>
        <dbReference type="Rhea" id="RHEA:15053"/>
        <dbReference type="ChEBI" id="CHEBI:15378"/>
        <dbReference type="ChEBI" id="CHEBI:57453"/>
        <dbReference type="ChEBI" id="CHEBI:143788"/>
        <dbReference type="ChEBI" id="CHEBI:147286"/>
        <dbReference type="ChEBI" id="CHEBI:195366"/>
        <dbReference type="EC" id="2.1.2.2"/>
    </reaction>
</comment>
<dbReference type="PANTHER" id="PTHR43369:SF2">
    <property type="entry name" value="PHOSPHORIBOSYLGLYCINAMIDE FORMYLTRANSFERASE"/>
    <property type="match status" value="1"/>
</dbReference>
<dbReference type="PROSITE" id="PS00373">
    <property type="entry name" value="GART"/>
    <property type="match status" value="1"/>
</dbReference>
<dbReference type="InterPro" id="IPR002376">
    <property type="entry name" value="Formyl_transf_N"/>
</dbReference>
<feature type="binding site" evidence="6">
    <location>
        <position position="103"/>
    </location>
    <ligand>
        <name>(6R)-10-formyltetrahydrofolate</name>
        <dbReference type="ChEBI" id="CHEBI:195366"/>
    </ligand>
</feature>
<dbReference type="EMBL" id="JBHTOA010000031">
    <property type="protein sequence ID" value="MFD1399321.1"/>
    <property type="molecule type" value="Genomic_DNA"/>
</dbReference>
<name>A0ABW4BFQ0_9LACO</name>
<feature type="binding site" evidence="6">
    <location>
        <begin position="86"/>
        <end position="89"/>
    </location>
    <ligand>
        <name>(6R)-10-formyltetrahydrofolate</name>
        <dbReference type="ChEBI" id="CHEBI:195366"/>
    </ligand>
</feature>
<feature type="site" description="Raises pKa of active site His" evidence="6">
    <location>
        <position position="141"/>
    </location>
</feature>
<comment type="similarity">
    <text evidence="4 6">Belongs to the GART family.</text>
</comment>
<reference evidence="9" key="1">
    <citation type="journal article" date="2019" name="Int. J. Syst. Evol. Microbiol.">
        <title>The Global Catalogue of Microorganisms (GCM) 10K type strain sequencing project: providing services to taxonomists for standard genome sequencing and annotation.</title>
        <authorList>
            <consortium name="The Broad Institute Genomics Platform"/>
            <consortium name="The Broad Institute Genome Sequencing Center for Infectious Disease"/>
            <person name="Wu L."/>
            <person name="Ma J."/>
        </authorList>
    </citation>
    <scope>NUCLEOTIDE SEQUENCE [LARGE SCALE GENOMIC DNA]</scope>
    <source>
        <strain evidence="9">CCM 9110</strain>
    </source>
</reference>
<dbReference type="InterPro" id="IPR004607">
    <property type="entry name" value="GART"/>
</dbReference>
<dbReference type="EC" id="2.1.2.2" evidence="6"/>
<protein>
    <recommendedName>
        <fullName evidence="6">Phosphoribosylglycinamide formyltransferase</fullName>
        <ecNumber evidence="6">2.1.2.2</ecNumber>
    </recommendedName>
    <alternativeName>
        <fullName evidence="6">5'-phosphoribosylglycinamide transformylase</fullName>
    </alternativeName>
    <alternativeName>
        <fullName evidence="6">GAR transformylase</fullName>
        <shortName evidence="6">GART</shortName>
    </alternativeName>
</protein>
<dbReference type="SUPFAM" id="SSF53328">
    <property type="entry name" value="Formyltransferase"/>
    <property type="match status" value="1"/>
</dbReference>
<dbReference type="RefSeq" id="WP_204118125.1">
    <property type="nucleotide sequence ID" value="NZ_BOLV01000002.1"/>
</dbReference>
<dbReference type="PANTHER" id="PTHR43369">
    <property type="entry name" value="PHOSPHORIBOSYLGLYCINAMIDE FORMYLTRANSFERASE"/>
    <property type="match status" value="1"/>
</dbReference>
<dbReference type="InterPro" id="IPR001555">
    <property type="entry name" value="GART_AS"/>
</dbReference>
<dbReference type="Proteomes" id="UP001597199">
    <property type="component" value="Unassembled WGS sequence"/>
</dbReference>
<gene>
    <name evidence="6 8" type="primary">purN</name>
    <name evidence="8" type="ORF">ACFQ41_08355</name>
</gene>
<comment type="pathway">
    <text evidence="1 6">Purine metabolism; IMP biosynthesis via de novo pathway; N(2)-formyl-N(1)-(5-phospho-D-ribosyl)glycinamide from N(1)-(5-phospho-D-ribosyl)glycinamide (10-formyl THF route): step 1/1.</text>
</comment>
<evidence type="ECO:0000256" key="5">
    <source>
        <dbReference type="ARBA" id="ARBA00047664"/>
    </source>
</evidence>
<evidence type="ECO:0000256" key="6">
    <source>
        <dbReference type="HAMAP-Rule" id="MF_01930"/>
    </source>
</evidence>
<dbReference type="Gene3D" id="3.40.50.170">
    <property type="entry name" value="Formyl transferase, N-terminal domain"/>
    <property type="match status" value="1"/>
</dbReference>
<feature type="active site" description="Proton donor" evidence="6">
    <location>
        <position position="105"/>
    </location>
</feature>
<evidence type="ECO:0000256" key="1">
    <source>
        <dbReference type="ARBA" id="ARBA00005054"/>
    </source>
</evidence>
<accession>A0ABW4BFQ0</accession>
<comment type="caution">
    <text evidence="8">The sequence shown here is derived from an EMBL/GenBank/DDBJ whole genome shotgun (WGS) entry which is preliminary data.</text>
</comment>